<keyword evidence="5" id="KW-0753">Steroid metabolism</keyword>
<dbReference type="Proteomes" id="UP000094243">
    <property type="component" value="Unassembled WGS sequence"/>
</dbReference>
<dbReference type="SUPFAM" id="SSF56425">
    <property type="entry name" value="Succinate dehydrogenase/fumarate reductase flavoprotein, catalytic domain"/>
    <property type="match status" value="1"/>
</dbReference>
<dbReference type="OrthoDB" id="353581at2"/>
<keyword evidence="3" id="KW-0274">FAD</keyword>
<feature type="domain" description="FAD-dependent oxidoreductase 2 FAD-binding" evidence="10">
    <location>
        <begin position="10"/>
        <end position="556"/>
    </location>
</feature>
<dbReference type="NCBIfam" id="NF009473">
    <property type="entry name" value="PRK12835.1"/>
    <property type="match status" value="1"/>
</dbReference>
<dbReference type="InterPro" id="IPR036188">
    <property type="entry name" value="FAD/NAD-bd_sf"/>
</dbReference>
<evidence type="ECO:0000256" key="5">
    <source>
        <dbReference type="ARBA" id="ARBA00023221"/>
    </source>
</evidence>
<evidence type="ECO:0000256" key="7">
    <source>
        <dbReference type="ARBA" id="ARBA00061147"/>
    </source>
</evidence>
<dbReference type="FunFam" id="3.50.50.60:FF:000208">
    <property type="entry name" value="3-ketosteroid dehydrogenase"/>
    <property type="match status" value="1"/>
</dbReference>
<protein>
    <recommendedName>
        <fullName evidence="9">3-oxosteroid 1-dehydrogenase</fullName>
        <ecNumber evidence="8">1.3.99.4</ecNumber>
    </recommendedName>
</protein>
<accession>A0A1E3R421</accession>
<dbReference type="GO" id="GO:0008202">
    <property type="term" value="P:steroid metabolic process"/>
    <property type="evidence" value="ECO:0007669"/>
    <property type="project" value="UniProtKB-KW"/>
</dbReference>
<name>A0A1E3R421_9MYCO</name>
<reference evidence="12" key="1">
    <citation type="submission" date="2016-09" db="EMBL/GenBank/DDBJ databases">
        <authorList>
            <person name="Greninger A.L."/>
            <person name="Jerome K.R."/>
            <person name="Mcnair B."/>
            <person name="Wallis C."/>
            <person name="Fang F."/>
        </authorList>
    </citation>
    <scope>NUCLEOTIDE SEQUENCE [LARGE SCALE GENOMIC DNA]</scope>
    <source>
        <strain evidence="12">M7</strain>
    </source>
</reference>
<dbReference type="GO" id="GO:0047571">
    <property type="term" value="F:3-oxosteroid 1-dehydrogenase activity"/>
    <property type="evidence" value="ECO:0007669"/>
    <property type="project" value="UniProtKB-EC"/>
</dbReference>
<evidence type="ECO:0000256" key="4">
    <source>
        <dbReference type="ARBA" id="ARBA00023002"/>
    </source>
</evidence>
<dbReference type="AlphaFoldDB" id="A0A1E3R421"/>
<keyword evidence="12" id="KW-1185">Reference proteome</keyword>
<keyword evidence="4" id="KW-0560">Oxidoreductase</keyword>
<gene>
    <name evidence="11" type="ORF">BHQ17_26410</name>
</gene>
<sequence length="591" mass="64824">MSEAFDHTVDVLVVGSGGGGMTAALAADAFGLDTLVVEKSPQFGGSTALSGGGIWVPGAPSQRQQGYTPDPDGVVEYLRRITGGLVSDERLTQYVRSAPEMMEFLEKLSPWFEFVWKPGYADYYPELPGGSELGSTINVPAIDLRKLGDEEQNLLQPLALAPKGIWFAPKDLRLFYQVRQNWRGKAVLVKLIWRMVRARVFGDRMAAIGQSLAARMRLALKQQNVPLWLSAPMTELITDVDGAVTGAVIERDGRAQRIGARRGVILAAGGFDHDMQWRRQHLPVLDRVRDLAGADKDWSFGNPANMGEGIRAGEKVGAATELLDEAWWFPAICWPDGRLQFMLNERMMPAQFVVNGAGERFINEAAPYMDFAHAMIEGQRTGVTHIPCWLITDIGSFHRYVVAGHLPIPKIPFAPVPTGWKVPKAWLDSGVVHEATNWEELADKIGVPRDQLRQTAERFNALARAGHDDDFNRGDSAYDNYYGDPTLPNPNLHPLGKPPYYAFQIILGDLGTSGGLRTDEHARVLRGDDSIVKNLYAVGNTAAAVMGRSYAGAGATIGPAMTFGYVAAKHIAEQPTDPAVTGRHQDRSDRR</sequence>
<keyword evidence="2" id="KW-0285">Flavoprotein</keyword>
<evidence type="ECO:0000256" key="2">
    <source>
        <dbReference type="ARBA" id="ARBA00022630"/>
    </source>
</evidence>
<evidence type="ECO:0000256" key="9">
    <source>
        <dbReference type="ARBA" id="ARBA00069709"/>
    </source>
</evidence>
<evidence type="ECO:0000256" key="1">
    <source>
        <dbReference type="ARBA" id="ARBA00001974"/>
    </source>
</evidence>
<evidence type="ECO:0000256" key="6">
    <source>
        <dbReference type="ARBA" id="ARBA00051951"/>
    </source>
</evidence>
<comment type="cofactor">
    <cofactor evidence="1">
        <name>FAD</name>
        <dbReference type="ChEBI" id="CHEBI:57692"/>
    </cofactor>
</comment>
<comment type="catalytic activity">
    <reaction evidence="6">
        <text>a 3-oxosteroid + A = a 3-oxo-Delta(1)-steroid + AH2</text>
        <dbReference type="Rhea" id="RHEA:13329"/>
        <dbReference type="ChEBI" id="CHEBI:13193"/>
        <dbReference type="ChEBI" id="CHEBI:17499"/>
        <dbReference type="ChEBI" id="CHEBI:20156"/>
        <dbReference type="ChEBI" id="CHEBI:47788"/>
        <dbReference type="EC" id="1.3.99.4"/>
    </reaction>
</comment>
<dbReference type="PANTHER" id="PTHR43400:SF10">
    <property type="entry name" value="3-OXOSTEROID 1-DEHYDROGENASE"/>
    <property type="match status" value="1"/>
</dbReference>
<evidence type="ECO:0000313" key="12">
    <source>
        <dbReference type="Proteomes" id="UP000094243"/>
    </source>
</evidence>
<keyword evidence="5" id="KW-0443">Lipid metabolism</keyword>
<evidence type="ECO:0000256" key="8">
    <source>
        <dbReference type="ARBA" id="ARBA00066536"/>
    </source>
</evidence>
<dbReference type="Pfam" id="PF00890">
    <property type="entry name" value="FAD_binding_2"/>
    <property type="match status" value="1"/>
</dbReference>
<dbReference type="InterPro" id="IPR027477">
    <property type="entry name" value="Succ_DH/fumarate_Rdtase_cat_sf"/>
</dbReference>
<dbReference type="SUPFAM" id="SSF51905">
    <property type="entry name" value="FAD/NAD(P)-binding domain"/>
    <property type="match status" value="1"/>
</dbReference>
<evidence type="ECO:0000259" key="10">
    <source>
        <dbReference type="Pfam" id="PF00890"/>
    </source>
</evidence>
<dbReference type="Gene3D" id="3.90.700.10">
    <property type="entry name" value="Succinate dehydrogenase/fumarate reductase flavoprotein, catalytic domain"/>
    <property type="match status" value="1"/>
</dbReference>
<comment type="caution">
    <text evidence="11">The sequence shown here is derived from an EMBL/GenBank/DDBJ whole genome shotgun (WGS) entry which is preliminary data.</text>
</comment>
<organism evidence="11 12">
    <name type="scientific">Mycolicibacterium holsaticum</name>
    <dbReference type="NCBI Taxonomy" id="152142"/>
    <lineage>
        <taxon>Bacteria</taxon>
        <taxon>Bacillati</taxon>
        <taxon>Actinomycetota</taxon>
        <taxon>Actinomycetes</taxon>
        <taxon>Mycobacteriales</taxon>
        <taxon>Mycobacteriaceae</taxon>
        <taxon>Mycolicibacterium</taxon>
    </lineage>
</organism>
<evidence type="ECO:0000256" key="3">
    <source>
        <dbReference type="ARBA" id="ARBA00022827"/>
    </source>
</evidence>
<evidence type="ECO:0000313" key="11">
    <source>
        <dbReference type="EMBL" id="ODQ84678.1"/>
    </source>
</evidence>
<dbReference type="EMBL" id="MIGZ01000252">
    <property type="protein sequence ID" value="ODQ84678.1"/>
    <property type="molecule type" value="Genomic_DNA"/>
</dbReference>
<dbReference type="InterPro" id="IPR050315">
    <property type="entry name" value="FAD-oxidoreductase_2"/>
</dbReference>
<dbReference type="PANTHER" id="PTHR43400">
    <property type="entry name" value="FUMARATE REDUCTASE"/>
    <property type="match status" value="1"/>
</dbReference>
<proteinExistence type="inferred from homology"/>
<comment type="similarity">
    <text evidence="7">Belongs to the FAD-dependent oxidoreductase 2 family. 3-oxosteroid dehydrogenase subfamily.</text>
</comment>
<dbReference type="RefSeq" id="WP_069407973.1">
    <property type="nucleotide sequence ID" value="NZ_MIGZ01000252.1"/>
</dbReference>
<dbReference type="InterPro" id="IPR003953">
    <property type="entry name" value="FAD-dep_OxRdtase_2_FAD-bd"/>
</dbReference>
<dbReference type="EC" id="1.3.99.4" evidence="8"/>
<dbReference type="Gene3D" id="3.50.50.60">
    <property type="entry name" value="FAD/NAD(P)-binding domain"/>
    <property type="match status" value="2"/>
</dbReference>